<proteinExistence type="predicted"/>
<evidence type="ECO:0000313" key="4">
    <source>
        <dbReference type="Proteomes" id="UP001164459"/>
    </source>
</evidence>
<feature type="transmembrane region" description="Helical" evidence="1">
    <location>
        <begin position="456"/>
        <end position="476"/>
    </location>
</feature>
<dbReference type="RefSeq" id="WP_269040780.1">
    <property type="nucleotide sequence ID" value="NZ_CP114040.1"/>
</dbReference>
<gene>
    <name evidence="3" type="ORF">O0S08_19910</name>
</gene>
<evidence type="ECO:0000256" key="2">
    <source>
        <dbReference type="SAM" id="SignalP"/>
    </source>
</evidence>
<feature type="transmembrane region" description="Helical" evidence="1">
    <location>
        <begin position="387"/>
        <end position="406"/>
    </location>
</feature>
<reference evidence="3" key="1">
    <citation type="submission" date="2022-11" db="EMBL/GenBank/DDBJ databases">
        <title>Minimal conservation of predation-associated metabolite biosynthetic gene clusters underscores biosynthetic potential of Myxococcota including descriptions for ten novel species: Archangium lansinium sp. nov., Myxococcus landrumus sp. nov., Nannocystis bai.</title>
        <authorList>
            <person name="Ahearne A."/>
            <person name="Stevens C."/>
            <person name="Dowd S."/>
        </authorList>
    </citation>
    <scope>NUCLEOTIDE SEQUENCE</scope>
    <source>
        <strain evidence="3">Fl3</strain>
    </source>
</reference>
<keyword evidence="1" id="KW-1133">Transmembrane helix</keyword>
<dbReference type="InterPro" id="IPR002591">
    <property type="entry name" value="Phosphodiest/P_Trfase"/>
</dbReference>
<feature type="transmembrane region" description="Helical" evidence="1">
    <location>
        <begin position="325"/>
        <end position="344"/>
    </location>
</feature>
<name>A0ABY7HGI5_9BACT</name>
<accession>A0ABY7HGI5</accession>
<feature type="signal peptide" evidence="2">
    <location>
        <begin position="1"/>
        <end position="31"/>
    </location>
</feature>
<keyword evidence="4" id="KW-1185">Reference proteome</keyword>
<keyword evidence="2" id="KW-0732">Signal</keyword>
<evidence type="ECO:0000313" key="3">
    <source>
        <dbReference type="EMBL" id="WAS98414.1"/>
    </source>
</evidence>
<evidence type="ECO:0000256" key="1">
    <source>
        <dbReference type="SAM" id="Phobius"/>
    </source>
</evidence>
<feature type="transmembrane region" description="Helical" evidence="1">
    <location>
        <begin position="356"/>
        <end position="375"/>
    </location>
</feature>
<sequence>MIALRTNPATRWLLGAAVLASLALGANPARKAFVRALVGRDGQVPMDMFLGTSSGPGLAPAQHVRVVLLDGLGAATASGLPALSAVCAAGQELRIDVGFPTVSLPVQAALWTGRTQQQSGLQYRATQLEAPPAGATPSQVPGSVALAESHPEIVRSFGFTSTRPDPARDPEDPEAWRAAFPEQAVQAVASSSRLVHVHVLRVDEAGHAAGAASSAYTEAVRGADELLGRLRAASPADALWVVLADHGHRPAGGHGGEEPEIRIVRGCVAGPGIAPSPTVASIHLVDLARALADALGAELPSDARGRRWSDALADPAPGVTLPRPGAMRVAIAGLLAILAIGWGVRSDRSSRWWPRVPWALLVALVGIGVMHGWPSLSDPPVFAPRGLQLWLACVPAAVLALGLGLAGQSPRAQLAPALGLFAAALVLCRAPEAWLLPGLGLGEAGPPLMPRWSATVSVLFVVVRSVAEGAALAWLLRPLGTRLRSRTRAGA</sequence>
<keyword evidence="1" id="KW-0472">Membrane</keyword>
<feature type="transmembrane region" description="Helical" evidence="1">
    <location>
        <begin position="418"/>
        <end position="436"/>
    </location>
</feature>
<dbReference type="Gene3D" id="3.40.720.10">
    <property type="entry name" value="Alkaline Phosphatase, subunit A"/>
    <property type="match status" value="1"/>
</dbReference>
<organism evidence="3 4">
    <name type="scientific">Nannocystis punicea</name>
    <dbReference type="NCBI Taxonomy" id="2995304"/>
    <lineage>
        <taxon>Bacteria</taxon>
        <taxon>Pseudomonadati</taxon>
        <taxon>Myxococcota</taxon>
        <taxon>Polyangia</taxon>
        <taxon>Nannocystales</taxon>
        <taxon>Nannocystaceae</taxon>
        <taxon>Nannocystis</taxon>
    </lineage>
</organism>
<protein>
    <submittedName>
        <fullName evidence="3">Alkaline phosphatase family protein</fullName>
    </submittedName>
</protein>
<dbReference type="SUPFAM" id="SSF53649">
    <property type="entry name" value="Alkaline phosphatase-like"/>
    <property type="match status" value="1"/>
</dbReference>
<dbReference type="Proteomes" id="UP001164459">
    <property type="component" value="Chromosome"/>
</dbReference>
<feature type="chain" id="PRO_5046369127" evidence="2">
    <location>
        <begin position="32"/>
        <end position="491"/>
    </location>
</feature>
<dbReference type="InterPro" id="IPR017850">
    <property type="entry name" value="Alkaline_phosphatase_core_sf"/>
</dbReference>
<dbReference type="EMBL" id="CP114040">
    <property type="protein sequence ID" value="WAS98414.1"/>
    <property type="molecule type" value="Genomic_DNA"/>
</dbReference>
<dbReference type="Pfam" id="PF01663">
    <property type="entry name" value="Phosphodiest"/>
    <property type="match status" value="1"/>
</dbReference>
<keyword evidence="1" id="KW-0812">Transmembrane</keyword>